<accession>A0ABR7Y5Z7</accession>
<organism evidence="1 2">
    <name type="scientific">Sphingobacterium arenae</name>
    <dbReference type="NCBI Taxonomy" id="1280598"/>
    <lineage>
        <taxon>Bacteria</taxon>
        <taxon>Pseudomonadati</taxon>
        <taxon>Bacteroidota</taxon>
        <taxon>Sphingobacteriia</taxon>
        <taxon>Sphingobacteriales</taxon>
        <taxon>Sphingobacteriaceae</taxon>
        <taxon>Sphingobacterium</taxon>
    </lineage>
</organism>
<dbReference type="PANTHER" id="PTHR31299:SF0">
    <property type="entry name" value="ESTERASE, PUTATIVE (AFU_ORTHOLOGUE AFUA_1G05850)-RELATED"/>
    <property type="match status" value="1"/>
</dbReference>
<reference evidence="1 2" key="1">
    <citation type="submission" date="2020-08" db="EMBL/GenBank/DDBJ databases">
        <title>Sphingobacterium sp. DN00404 isolated from aquaculture water.</title>
        <authorList>
            <person name="Zhang M."/>
        </authorList>
    </citation>
    <scope>NUCLEOTIDE SEQUENCE [LARGE SCALE GENOMIC DNA]</scope>
    <source>
        <strain evidence="1 2">KCTC 32294</strain>
    </source>
</reference>
<dbReference type="PANTHER" id="PTHR31299">
    <property type="entry name" value="ESTERASE, PUTATIVE (AFU_ORTHOLOGUE AFUA_1G05850)-RELATED"/>
    <property type="match status" value="1"/>
</dbReference>
<name>A0ABR7Y5Z7_9SPHI</name>
<dbReference type="RefSeq" id="WP_190309856.1">
    <property type="nucleotide sequence ID" value="NZ_JACNYK010000003.1"/>
</dbReference>
<evidence type="ECO:0000313" key="2">
    <source>
        <dbReference type="Proteomes" id="UP000606494"/>
    </source>
</evidence>
<dbReference type="Pfam" id="PF05139">
    <property type="entry name" value="Erythro_esteras"/>
    <property type="match status" value="2"/>
</dbReference>
<protein>
    <submittedName>
        <fullName evidence="1">Erythromycin esterase family protein</fullName>
    </submittedName>
</protein>
<proteinExistence type="predicted"/>
<dbReference type="EMBL" id="JACNYK010000003">
    <property type="protein sequence ID" value="MBD1426721.1"/>
    <property type="molecule type" value="Genomic_DNA"/>
</dbReference>
<dbReference type="Gene3D" id="3.30.1870.10">
    <property type="entry name" value="EreA-like, domain 2"/>
    <property type="match status" value="1"/>
</dbReference>
<gene>
    <name evidence="1" type="ORF">H8B17_14120</name>
</gene>
<dbReference type="SUPFAM" id="SSF159501">
    <property type="entry name" value="EreA/ChaN-like"/>
    <property type="match status" value="1"/>
</dbReference>
<evidence type="ECO:0000313" key="1">
    <source>
        <dbReference type="EMBL" id="MBD1426721.1"/>
    </source>
</evidence>
<dbReference type="CDD" id="cd14728">
    <property type="entry name" value="Ere-like"/>
    <property type="match status" value="1"/>
</dbReference>
<dbReference type="InterPro" id="IPR052036">
    <property type="entry name" value="Hydrolase/PRTase-associated"/>
</dbReference>
<dbReference type="Proteomes" id="UP000606494">
    <property type="component" value="Unassembled WGS sequence"/>
</dbReference>
<keyword evidence="2" id="KW-1185">Reference proteome</keyword>
<dbReference type="Gene3D" id="3.40.1660.10">
    <property type="entry name" value="EreA-like (biosynthetic domain)"/>
    <property type="match status" value="1"/>
</dbReference>
<dbReference type="InterPro" id="IPR007815">
    <property type="entry name" value="Emycin_Estase"/>
</dbReference>
<sequence length="327" mass="37782">MTERFKLYTKILLAVLYCCLTDNIRAQDSMAQWVNKNAIDLQDDTSDQVNDFRFLDELVSCKCLVGLGEASHGTEEFFNIKSRISKHLISSIGFKVLAFEMDEEVAMLLDRFVRTGNGDIRKELLAYGLYNSAELYELFQWIYRFNSSLPDEDMVRIMGFDSESYWSNPLARDSLMADNFNRQYDVLTEKAILWGHNIHLAKDTTMAAYRTMGYHLASRYNDQYYLILTDTYKGTYHVLENGKLKSYPFSGQANATAAALGEVKYPAFFINMNNRCNPWKDKQYMITNLYANWQGDPTPLPVLPRASFDALIYIRETTPSIPLDDER</sequence>
<comment type="caution">
    <text evidence="1">The sequence shown here is derived from an EMBL/GenBank/DDBJ whole genome shotgun (WGS) entry which is preliminary data.</text>
</comment>